<feature type="domain" description="RNase H type-1" evidence="1">
    <location>
        <begin position="232"/>
        <end position="344"/>
    </location>
</feature>
<name>A0A2P6QAC1_ROSCH</name>
<keyword evidence="4" id="KW-1185">Reference proteome</keyword>
<dbReference type="InterPro" id="IPR036397">
    <property type="entry name" value="RNaseH_sf"/>
</dbReference>
<evidence type="ECO:0000313" key="4">
    <source>
        <dbReference type="Proteomes" id="UP000238479"/>
    </source>
</evidence>
<gene>
    <name evidence="3" type="ORF">RchiOBHm_Chr5g0031961</name>
</gene>
<feature type="domain" description="Reverse transcriptase zinc-binding" evidence="2">
    <location>
        <begin position="92"/>
        <end position="167"/>
    </location>
</feature>
<dbReference type="Gene3D" id="3.30.420.10">
    <property type="entry name" value="Ribonuclease H-like superfamily/Ribonuclease H"/>
    <property type="match status" value="1"/>
</dbReference>
<dbReference type="GO" id="GO:0004523">
    <property type="term" value="F:RNA-DNA hybrid ribonuclease activity"/>
    <property type="evidence" value="ECO:0007669"/>
    <property type="project" value="InterPro"/>
</dbReference>
<dbReference type="InterPro" id="IPR012337">
    <property type="entry name" value="RNaseH-like_sf"/>
</dbReference>
<sequence>MHSRSLTMSSLIEGHQLGSSLLGKAQGFYVASSKDGSSQTIAFTAMFESGGYWSRKEKKTIGLRLFWKRYTKILIDNTDYKKLNTASSSASEQRGPLRKYWTKIWHANVPPKIKVLVWCLVHGIVPTRLALLSRHLHIQDVACVFCKSTNESSLHVFKECDALQCFWRLGPLKLKAKEHAAGDLKNWLFDVLDMLNSNQVDFFFMALWSVWTERNKIVWNDGCFQPMHMIQYGLGGIGVVVRDDLGTGIAAIAKPFLHAHSAINMEAEACRAGLLLGIHQGWSDVVIESDSALLIATLKSEEDNFSEVSRVFDDCTDYLSDFQSIEIRHIYREANGVAHRLAHLASYLLLDDVWLDETPAIIQDVLYENYCNASISHLAVMGGTRKYLNAKGYGVVKTINGVNGQNTDGIDTILQFTVYLSY</sequence>
<dbReference type="AlphaFoldDB" id="A0A2P6QAC1"/>
<keyword evidence="3" id="KW-0548">Nucleotidyltransferase</keyword>
<dbReference type="Proteomes" id="UP000238479">
    <property type="component" value="Chromosome 5"/>
</dbReference>
<accession>A0A2P6QAC1</accession>
<comment type="caution">
    <text evidence="3">The sequence shown here is derived from an EMBL/GenBank/DDBJ whole genome shotgun (WGS) entry which is preliminary data.</text>
</comment>
<dbReference type="InterPro" id="IPR002156">
    <property type="entry name" value="RNaseH_domain"/>
</dbReference>
<reference evidence="3 4" key="1">
    <citation type="journal article" date="2018" name="Nat. Genet.">
        <title>The Rosa genome provides new insights in the design of modern roses.</title>
        <authorList>
            <person name="Bendahmane M."/>
        </authorList>
    </citation>
    <scope>NUCLEOTIDE SEQUENCE [LARGE SCALE GENOMIC DNA]</scope>
    <source>
        <strain evidence="4">cv. Old Blush</strain>
    </source>
</reference>
<evidence type="ECO:0000259" key="2">
    <source>
        <dbReference type="Pfam" id="PF13966"/>
    </source>
</evidence>
<evidence type="ECO:0000259" key="1">
    <source>
        <dbReference type="Pfam" id="PF13456"/>
    </source>
</evidence>
<dbReference type="GO" id="GO:0003964">
    <property type="term" value="F:RNA-directed DNA polymerase activity"/>
    <property type="evidence" value="ECO:0007669"/>
    <property type="project" value="UniProtKB-KW"/>
</dbReference>
<dbReference type="CDD" id="cd06222">
    <property type="entry name" value="RNase_H_like"/>
    <property type="match status" value="1"/>
</dbReference>
<dbReference type="Pfam" id="PF13456">
    <property type="entry name" value="RVT_3"/>
    <property type="match status" value="1"/>
</dbReference>
<organism evidence="3 4">
    <name type="scientific">Rosa chinensis</name>
    <name type="common">China rose</name>
    <dbReference type="NCBI Taxonomy" id="74649"/>
    <lineage>
        <taxon>Eukaryota</taxon>
        <taxon>Viridiplantae</taxon>
        <taxon>Streptophyta</taxon>
        <taxon>Embryophyta</taxon>
        <taxon>Tracheophyta</taxon>
        <taxon>Spermatophyta</taxon>
        <taxon>Magnoliopsida</taxon>
        <taxon>eudicotyledons</taxon>
        <taxon>Gunneridae</taxon>
        <taxon>Pentapetalae</taxon>
        <taxon>rosids</taxon>
        <taxon>fabids</taxon>
        <taxon>Rosales</taxon>
        <taxon>Rosaceae</taxon>
        <taxon>Rosoideae</taxon>
        <taxon>Rosoideae incertae sedis</taxon>
        <taxon>Rosa</taxon>
    </lineage>
</organism>
<proteinExistence type="predicted"/>
<keyword evidence="3" id="KW-0808">Transferase</keyword>
<dbReference type="SUPFAM" id="SSF53098">
    <property type="entry name" value="Ribonuclease H-like"/>
    <property type="match status" value="1"/>
</dbReference>
<evidence type="ECO:0000313" key="3">
    <source>
        <dbReference type="EMBL" id="PRQ31117.1"/>
    </source>
</evidence>
<dbReference type="PANTHER" id="PTHR46215">
    <property type="entry name" value="DIRIGENT PROTEIN 24-RELATED"/>
    <property type="match status" value="1"/>
</dbReference>
<keyword evidence="3" id="KW-0695">RNA-directed DNA polymerase</keyword>
<dbReference type="Gramene" id="PRQ31117">
    <property type="protein sequence ID" value="PRQ31117"/>
    <property type="gene ID" value="RchiOBHm_Chr5g0031961"/>
</dbReference>
<dbReference type="GO" id="GO:0003676">
    <property type="term" value="F:nucleic acid binding"/>
    <property type="evidence" value="ECO:0007669"/>
    <property type="project" value="InterPro"/>
</dbReference>
<dbReference type="EMBL" id="PDCK01000043">
    <property type="protein sequence ID" value="PRQ31117.1"/>
    <property type="molecule type" value="Genomic_DNA"/>
</dbReference>
<dbReference type="Pfam" id="PF13966">
    <property type="entry name" value="zf-RVT"/>
    <property type="match status" value="1"/>
</dbReference>
<dbReference type="InterPro" id="IPR044730">
    <property type="entry name" value="RNase_H-like_dom_plant"/>
</dbReference>
<dbReference type="OMA" id="VEECWEP"/>
<dbReference type="InterPro" id="IPR026960">
    <property type="entry name" value="RVT-Znf"/>
</dbReference>
<dbReference type="PANTHER" id="PTHR46215:SF5">
    <property type="entry name" value="DIRIGENT PROTEIN"/>
    <property type="match status" value="1"/>
</dbReference>
<protein>
    <submittedName>
        <fullName evidence="3">Putative ribonuclease H-like domain, reverse transcriptase zinc-binding domain-containing protein</fullName>
    </submittedName>
</protein>
<dbReference type="InterPro" id="IPR004265">
    <property type="entry name" value="Dirigent"/>
</dbReference>